<organism evidence="3 4">
    <name type="scientific">Arabis nemorensis</name>
    <dbReference type="NCBI Taxonomy" id="586526"/>
    <lineage>
        <taxon>Eukaryota</taxon>
        <taxon>Viridiplantae</taxon>
        <taxon>Streptophyta</taxon>
        <taxon>Embryophyta</taxon>
        <taxon>Tracheophyta</taxon>
        <taxon>Spermatophyta</taxon>
        <taxon>Magnoliopsida</taxon>
        <taxon>eudicotyledons</taxon>
        <taxon>Gunneridae</taxon>
        <taxon>Pentapetalae</taxon>
        <taxon>rosids</taxon>
        <taxon>malvids</taxon>
        <taxon>Brassicales</taxon>
        <taxon>Brassicaceae</taxon>
        <taxon>Arabideae</taxon>
        <taxon>Arabis</taxon>
    </lineage>
</organism>
<dbReference type="InterPro" id="IPR051421">
    <property type="entry name" value="RNA_Proc_DNA_Dmg_Regulator"/>
</dbReference>
<protein>
    <submittedName>
        <fullName evidence="3">Uncharacterized protein</fullName>
    </submittedName>
</protein>
<proteinExistence type="predicted"/>
<dbReference type="EMBL" id="CABITT030000008">
    <property type="protein sequence ID" value="VVB13027.1"/>
    <property type="molecule type" value="Genomic_DNA"/>
</dbReference>
<evidence type="ECO:0000256" key="1">
    <source>
        <dbReference type="ARBA" id="ARBA00004123"/>
    </source>
</evidence>
<keyword evidence="4" id="KW-1185">Reference proteome</keyword>
<dbReference type="GO" id="GO:0003723">
    <property type="term" value="F:RNA binding"/>
    <property type="evidence" value="ECO:0007669"/>
    <property type="project" value="TreeGrafter"/>
</dbReference>
<dbReference type="AlphaFoldDB" id="A0A565CHA1"/>
<accession>A0A565CHA1</accession>
<dbReference type="PANTHER" id="PTHR12786">
    <property type="entry name" value="SPLICING FACTOR SF3A-RELATED"/>
    <property type="match status" value="1"/>
</dbReference>
<sequence>MESEKLIEALGALGLNTDGTLQQRGERLILSKQAGLEKKHSLMEAKVNKLCNLLDETIKRTKQKVEKRQALAFGEMEEEEVHTEPETGLDDDYYNPLNRAMGVQLRDMWERKLWGEEGHLKKWCHRLKLRRLGIQETEKFNGITSIEEAKELSGERMPKRQRLIPPRPLDADGNVGPVLADQETEKKSSNQVPSGVVIPPQDIKSVVKRTARILSIKDSEFERKMIDMYGNRALFKMFEEL</sequence>
<gene>
    <name evidence="3" type="ORF">ANE_LOCUS23471</name>
</gene>
<comment type="caution">
    <text evidence="3">The sequence shown here is derived from an EMBL/GenBank/DDBJ whole genome shotgun (WGS) entry which is preliminary data.</text>
</comment>
<reference evidence="3" key="1">
    <citation type="submission" date="2019-07" db="EMBL/GenBank/DDBJ databases">
        <authorList>
            <person name="Dittberner H."/>
        </authorList>
    </citation>
    <scope>NUCLEOTIDE SEQUENCE [LARGE SCALE GENOMIC DNA]</scope>
</reference>
<dbReference type="OrthoDB" id="2160351at2759"/>
<evidence type="ECO:0000256" key="2">
    <source>
        <dbReference type="ARBA" id="ARBA00023242"/>
    </source>
</evidence>
<name>A0A565CHA1_9BRAS</name>
<evidence type="ECO:0000313" key="4">
    <source>
        <dbReference type="Proteomes" id="UP000489600"/>
    </source>
</evidence>
<keyword evidence="2" id="KW-0539">Nucleus</keyword>
<dbReference type="GO" id="GO:0000398">
    <property type="term" value="P:mRNA splicing, via spliceosome"/>
    <property type="evidence" value="ECO:0007669"/>
    <property type="project" value="TreeGrafter"/>
</dbReference>
<dbReference type="GO" id="GO:0005681">
    <property type="term" value="C:spliceosomal complex"/>
    <property type="evidence" value="ECO:0007669"/>
    <property type="project" value="TreeGrafter"/>
</dbReference>
<dbReference type="PANTHER" id="PTHR12786:SF2">
    <property type="entry name" value="SPLICING FACTOR 3A SUBUNIT 3"/>
    <property type="match status" value="1"/>
</dbReference>
<evidence type="ECO:0000313" key="3">
    <source>
        <dbReference type="EMBL" id="VVB13027.1"/>
    </source>
</evidence>
<comment type="subcellular location">
    <subcellularLocation>
        <location evidence="1">Nucleus</location>
    </subcellularLocation>
</comment>
<dbReference type="Proteomes" id="UP000489600">
    <property type="component" value="Unassembled WGS sequence"/>
</dbReference>